<reference evidence="9" key="1">
    <citation type="submission" date="2021-12" db="EMBL/GenBank/DDBJ databases">
        <title>Prjna785345.</title>
        <authorList>
            <person name="Rujirawat T."/>
            <person name="Krajaejun T."/>
        </authorList>
    </citation>
    <scope>NUCLEOTIDE SEQUENCE</scope>
    <source>
        <strain evidence="9">Pi057C3</strain>
    </source>
</reference>
<keyword evidence="10" id="KW-1185">Reference proteome</keyword>
<dbReference type="Proteomes" id="UP001209570">
    <property type="component" value="Unassembled WGS sequence"/>
</dbReference>
<dbReference type="GO" id="GO:0012505">
    <property type="term" value="C:endomembrane system"/>
    <property type="evidence" value="ECO:0007669"/>
    <property type="project" value="UniProtKB-SubCell"/>
</dbReference>
<dbReference type="AlphaFoldDB" id="A0AAD5QAZ2"/>
<sequence length="325" mass="36772">MSNHDPTIYTLLLTIACLALLVFTLTRLLLSMRNKNKLLSWSTCFYVLCLMWTVVRSTYWIMIQTRESMTYLELYLLYWFPTPIQFANFSLLILFYIQVITGKKWRSRWRNICLPLYFLLTMSMATFTAVWAFNSSNDILYAYEYGDEYDEEFYKVSYVSVQLEYSAISFFMLSFLFGFFGWKMANFLPTILLLCLITTKAGGVGAPRHASSSGHKLPDFGIFHIINVGGDKAEGKLLASPLNSSYGTASSSSLLHPAGVRVNPHEAPRWTHGGDLFLDPLRYDSDDGAGPSPRHFPDSFNSDASSTTVASYERRSSVASSFAPA</sequence>
<evidence type="ECO:0000256" key="8">
    <source>
        <dbReference type="SAM" id="Phobius"/>
    </source>
</evidence>
<accession>A0AAD5QAZ2</accession>
<dbReference type="EMBL" id="JAKCXM010000001">
    <property type="protein sequence ID" value="KAJ0410217.1"/>
    <property type="molecule type" value="Genomic_DNA"/>
</dbReference>
<feature type="compositionally biased region" description="Polar residues" evidence="7">
    <location>
        <begin position="299"/>
        <end position="310"/>
    </location>
</feature>
<evidence type="ECO:0000256" key="5">
    <source>
        <dbReference type="ARBA" id="ARBA00023136"/>
    </source>
</evidence>
<evidence type="ECO:0000256" key="6">
    <source>
        <dbReference type="ARBA" id="ARBA00023228"/>
    </source>
</evidence>
<evidence type="ECO:0000256" key="3">
    <source>
        <dbReference type="ARBA" id="ARBA00022692"/>
    </source>
</evidence>
<keyword evidence="6" id="KW-0458">Lysosome</keyword>
<dbReference type="GO" id="GO:0005765">
    <property type="term" value="C:lysosomal membrane"/>
    <property type="evidence" value="ECO:0007669"/>
    <property type="project" value="UniProtKB-SubCell"/>
</dbReference>
<dbReference type="InterPro" id="IPR029723">
    <property type="entry name" value="GPR137"/>
</dbReference>
<feature type="transmembrane region" description="Helical" evidence="8">
    <location>
        <begin position="6"/>
        <end position="26"/>
    </location>
</feature>
<evidence type="ECO:0000313" key="9">
    <source>
        <dbReference type="EMBL" id="KAJ0410217.1"/>
    </source>
</evidence>
<comment type="caution">
    <text evidence="9">The sequence shown here is derived from an EMBL/GenBank/DDBJ whole genome shotgun (WGS) entry which is preliminary data.</text>
</comment>
<comment type="subcellular location">
    <subcellularLocation>
        <location evidence="1">Endomembrane system</location>
        <topology evidence="1">Multi-pass membrane protein</topology>
    </subcellularLocation>
    <subcellularLocation>
        <location evidence="2">Lysosome membrane</location>
    </subcellularLocation>
</comment>
<organism evidence="9 10">
    <name type="scientific">Pythium insidiosum</name>
    <name type="common">Pythiosis disease agent</name>
    <dbReference type="NCBI Taxonomy" id="114742"/>
    <lineage>
        <taxon>Eukaryota</taxon>
        <taxon>Sar</taxon>
        <taxon>Stramenopiles</taxon>
        <taxon>Oomycota</taxon>
        <taxon>Peronosporomycetes</taxon>
        <taxon>Pythiales</taxon>
        <taxon>Pythiaceae</taxon>
        <taxon>Pythium</taxon>
    </lineage>
</organism>
<keyword evidence="3 8" id="KW-0812">Transmembrane</keyword>
<name>A0AAD5QAZ2_PYTIN</name>
<feature type="transmembrane region" description="Helical" evidence="8">
    <location>
        <begin position="38"/>
        <end position="55"/>
    </location>
</feature>
<evidence type="ECO:0000256" key="2">
    <source>
        <dbReference type="ARBA" id="ARBA00004656"/>
    </source>
</evidence>
<keyword evidence="4 8" id="KW-1133">Transmembrane helix</keyword>
<protein>
    <submittedName>
        <fullName evidence="9">Uncharacterized protein</fullName>
    </submittedName>
</protein>
<feature type="region of interest" description="Disordered" evidence="7">
    <location>
        <begin position="283"/>
        <end position="325"/>
    </location>
</feature>
<dbReference type="GO" id="GO:1904263">
    <property type="term" value="P:positive regulation of TORC1 signaling"/>
    <property type="evidence" value="ECO:0007669"/>
    <property type="project" value="TreeGrafter"/>
</dbReference>
<feature type="transmembrane region" description="Helical" evidence="8">
    <location>
        <begin position="112"/>
        <end position="133"/>
    </location>
</feature>
<evidence type="ECO:0000313" key="10">
    <source>
        <dbReference type="Proteomes" id="UP001209570"/>
    </source>
</evidence>
<keyword evidence="5 8" id="KW-0472">Membrane</keyword>
<evidence type="ECO:0000256" key="4">
    <source>
        <dbReference type="ARBA" id="ARBA00022989"/>
    </source>
</evidence>
<feature type="transmembrane region" description="Helical" evidence="8">
    <location>
        <begin position="75"/>
        <end position="100"/>
    </location>
</feature>
<evidence type="ECO:0000256" key="7">
    <source>
        <dbReference type="SAM" id="MobiDB-lite"/>
    </source>
</evidence>
<dbReference type="PANTHER" id="PTHR15146">
    <property type="entry name" value="INTEGRAL MEMBRANE PROTEIN GPR137"/>
    <property type="match status" value="1"/>
</dbReference>
<evidence type="ECO:0000256" key="1">
    <source>
        <dbReference type="ARBA" id="ARBA00004127"/>
    </source>
</evidence>
<proteinExistence type="predicted"/>
<gene>
    <name evidence="9" type="ORF">P43SY_002549</name>
</gene>
<dbReference type="PANTHER" id="PTHR15146:SF3">
    <property type="entry name" value="THH1_TOM1_TOM3 DOMAIN-CONTAINING PROTEIN"/>
    <property type="match status" value="1"/>
</dbReference>